<evidence type="ECO:0000313" key="4">
    <source>
        <dbReference type="EMBL" id="WDC93119.1"/>
    </source>
</evidence>
<dbReference type="RefSeq" id="WP_056966566.1">
    <property type="nucleotide sequence ID" value="NZ_AP024685.1"/>
</dbReference>
<reference evidence="4" key="3">
    <citation type="submission" date="2023-02" db="EMBL/GenBank/DDBJ databases">
        <title>Complete genome sequence of Lactobacillus curvatus CACC879 isolated from Pig feces.</title>
        <authorList>
            <person name="Park S."/>
            <person name="Park M.A."/>
            <person name="Kim D.-H."/>
            <person name="Kim Y."/>
        </authorList>
    </citation>
    <scope>NUCLEOTIDE SEQUENCE</scope>
    <source>
        <strain evidence="4">Curvatus</strain>
        <plasmid evidence="4">p1_CACC879</plasmid>
    </source>
</reference>
<accession>A0A1B2A4P7</accession>
<geneLocation type="plasmid" evidence="4 7">
    <name>p1_CACC879</name>
</geneLocation>
<dbReference type="SUPFAM" id="SSF111126">
    <property type="entry name" value="Ligand-binding domain in the NO signalling and Golgi transport"/>
    <property type="match status" value="1"/>
</dbReference>
<sequence>MTQSRYEQLAQNPQTASYLTQATLRDILLPSILGAENDAISYWAGKQLALQFPLDSFEDLCAFFEQINFGHLSLKKQKKEQYFFELTGPIVASRIADFDTPDFQLEAGFVAQILEQQLRIVTEAKATIENKKNVTIFVQTDSKAPIEDEAVEAIHLTVDASQVASVPSESESVEEEPAPVMTQPVEAAPEEVAAPTLEPESVPETPVVPEPVEPENKPTSEETPHYTRTRVADLPSRREMHRKHR</sequence>
<proteinExistence type="predicted"/>
<dbReference type="InterPro" id="IPR024096">
    <property type="entry name" value="NO_sig/Golgi_transp_ligand-bd"/>
</dbReference>
<evidence type="ECO:0000313" key="3">
    <source>
        <dbReference type="EMBL" id="BCX30299.1"/>
    </source>
</evidence>
<feature type="compositionally biased region" description="Basic and acidic residues" evidence="1">
    <location>
        <begin position="214"/>
        <end position="225"/>
    </location>
</feature>
<dbReference type="EMBL" id="CP031003">
    <property type="protein sequence ID" value="AXN36443.1"/>
    <property type="molecule type" value="Genomic_DNA"/>
</dbReference>
<evidence type="ECO:0000313" key="6">
    <source>
        <dbReference type="Proteomes" id="UP000825100"/>
    </source>
</evidence>
<dbReference type="InterPro" id="IPR019642">
    <property type="entry name" value="DUF2507"/>
</dbReference>
<dbReference type="Proteomes" id="UP000257607">
    <property type="component" value="Chromosome"/>
</dbReference>
<dbReference type="OrthoDB" id="2965348at2"/>
<feature type="compositionally biased region" description="Low complexity" evidence="1">
    <location>
        <begin position="178"/>
        <end position="205"/>
    </location>
</feature>
<name>A0A1B2A4P7_LATCU</name>
<protein>
    <submittedName>
        <fullName evidence="2">DUF2507 domain-containing protein</fullName>
    </submittedName>
    <submittedName>
        <fullName evidence="4">YslB family protein</fullName>
    </submittedName>
</protein>
<gene>
    <name evidence="2" type="ORF">DT351_08900</name>
    <name evidence="3" type="ORF">LTWDN19_08660</name>
    <name evidence="4" type="ORF">PSR33_08315</name>
</gene>
<reference evidence="3 6" key="2">
    <citation type="submission" date="2021-05" db="EMBL/GenBank/DDBJ databases">
        <title>Complete Genome Sequence of Latilactobacillus sp. Strain WDN19, a High D-Aspartate-producing Lactic Acid Bacterium Isolated from a Japanese Pickle.</title>
        <authorList>
            <person name="Kajitani K."/>
            <person name="Takahashi S."/>
        </authorList>
    </citation>
    <scope>NUCLEOTIDE SEQUENCE [LARGE SCALE GENOMIC DNA]</scope>
    <source>
        <strain evidence="3 6">WDN19</strain>
    </source>
</reference>
<dbReference type="EMBL" id="CP117684">
    <property type="protein sequence ID" value="WDC93119.1"/>
    <property type="molecule type" value="Genomic_DNA"/>
</dbReference>
<evidence type="ECO:0000313" key="5">
    <source>
        <dbReference type="Proteomes" id="UP000257607"/>
    </source>
</evidence>
<dbReference type="AlphaFoldDB" id="A0A1B2A4P7"/>
<dbReference type="Proteomes" id="UP000825100">
    <property type="component" value="Chromosome"/>
</dbReference>
<keyword evidence="4" id="KW-0614">Plasmid</keyword>
<evidence type="ECO:0000313" key="7">
    <source>
        <dbReference type="Proteomes" id="UP001215533"/>
    </source>
</evidence>
<dbReference type="EMBL" id="AP024685">
    <property type="protein sequence ID" value="BCX30299.1"/>
    <property type="molecule type" value="Genomic_DNA"/>
</dbReference>
<dbReference type="Pfam" id="PF10702">
    <property type="entry name" value="DUF2507"/>
    <property type="match status" value="1"/>
</dbReference>
<dbReference type="Proteomes" id="UP001215533">
    <property type="component" value="Plasmid p1_CACC879"/>
</dbReference>
<evidence type="ECO:0000256" key="1">
    <source>
        <dbReference type="SAM" id="MobiDB-lite"/>
    </source>
</evidence>
<dbReference type="GeneID" id="49611692"/>
<keyword evidence="6" id="KW-1185">Reference proteome</keyword>
<evidence type="ECO:0000313" key="2">
    <source>
        <dbReference type="EMBL" id="AXN36443.1"/>
    </source>
</evidence>
<dbReference type="Gene3D" id="3.30.1380.20">
    <property type="entry name" value="Trafficking protein particle complex subunit 3"/>
    <property type="match status" value="1"/>
</dbReference>
<reference evidence="2 5" key="1">
    <citation type="submission" date="2018-07" db="EMBL/GenBank/DDBJ databases">
        <title>Lactobacillus curvatus genome sequence.</title>
        <authorList>
            <person name="Prechtl R."/>
        </authorList>
    </citation>
    <scope>NUCLEOTIDE SEQUENCE [LARGE SCALE GENOMIC DNA]</scope>
    <source>
        <strain evidence="2 5">TMW 1.1928</strain>
    </source>
</reference>
<organism evidence="4 7">
    <name type="scientific">Latilactobacillus curvatus</name>
    <name type="common">Lactobacillus curvatus</name>
    <dbReference type="NCBI Taxonomy" id="28038"/>
    <lineage>
        <taxon>Bacteria</taxon>
        <taxon>Bacillati</taxon>
        <taxon>Bacillota</taxon>
        <taxon>Bacilli</taxon>
        <taxon>Lactobacillales</taxon>
        <taxon>Lactobacillaceae</taxon>
        <taxon>Latilactobacillus</taxon>
    </lineage>
</organism>
<feature type="region of interest" description="Disordered" evidence="1">
    <location>
        <begin position="164"/>
        <end position="245"/>
    </location>
</feature>